<dbReference type="Pfam" id="PF05219">
    <property type="entry name" value="DREV"/>
    <property type="match status" value="1"/>
</dbReference>
<evidence type="ECO:0000313" key="2">
    <source>
        <dbReference type="RefSeq" id="XP_018007769.1"/>
    </source>
</evidence>
<accession>A0A8B7N3F7</accession>
<dbReference type="PANTHER" id="PTHR12890">
    <property type="entry name" value="DREV PROTEIN"/>
    <property type="match status" value="1"/>
</dbReference>
<dbReference type="GO" id="GO:0106370">
    <property type="term" value="F:protein-L-histidine N-pros-methyltransferase activity"/>
    <property type="evidence" value="ECO:0007669"/>
    <property type="project" value="InterPro"/>
</dbReference>
<proteinExistence type="predicted"/>
<gene>
    <name evidence="2" type="primary">LOC108665521</name>
</gene>
<sequence length="140" mass="15779">MRARLRARGYRVLDAHDWPGNDDGTYDVVTVLNVVDRHPAPRTLLRDVGEKLAPGGRLVLAAVLPFSPYVEYDSSDHLPKESLNISGASFEEQATSIITEVLPSLDYKVERWTKLPYMCEGDSTQSIYWLNDALFVARKL</sequence>
<name>A0A8B7N3F7_HYAAZ</name>
<dbReference type="OMA" id="TSEREHW"/>
<dbReference type="PANTHER" id="PTHR12890:SF0">
    <property type="entry name" value="PROTEIN-L-HISTIDINE N-PROS-METHYLTRANSFERASE"/>
    <property type="match status" value="1"/>
</dbReference>
<dbReference type="SUPFAM" id="SSF53335">
    <property type="entry name" value="S-adenosyl-L-methionine-dependent methyltransferases"/>
    <property type="match status" value="1"/>
</dbReference>
<dbReference type="OrthoDB" id="199041at2759"/>
<dbReference type="Gene3D" id="3.40.50.150">
    <property type="entry name" value="Vaccinia Virus protein VP39"/>
    <property type="match status" value="1"/>
</dbReference>
<dbReference type="RefSeq" id="XP_018007769.1">
    <property type="nucleotide sequence ID" value="XM_018152280.1"/>
</dbReference>
<evidence type="ECO:0000313" key="1">
    <source>
        <dbReference type="Proteomes" id="UP000694843"/>
    </source>
</evidence>
<dbReference type="KEGG" id="hazt:108665521"/>
<dbReference type="InterPro" id="IPR007884">
    <property type="entry name" value="METL9"/>
</dbReference>
<dbReference type="CDD" id="cd02440">
    <property type="entry name" value="AdoMet_MTases"/>
    <property type="match status" value="1"/>
</dbReference>
<protein>
    <submittedName>
        <fullName evidence="2">Protein-L-histidine N-pros-methyltransferase</fullName>
    </submittedName>
</protein>
<organism evidence="1 2">
    <name type="scientific">Hyalella azteca</name>
    <name type="common">Amphipod</name>
    <dbReference type="NCBI Taxonomy" id="294128"/>
    <lineage>
        <taxon>Eukaryota</taxon>
        <taxon>Metazoa</taxon>
        <taxon>Ecdysozoa</taxon>
        <taxon>Arthropoda</taxon>
        <taxon>Crustacea</taxon>
        <taxon>Multicrustacea</taxon>
        <taxon>Malacostraca</taxon>
        <taxon>Eumalacostraca</taxon>
        <taxon>Peracarida</taxon>
        <taxon>Amphipoda</taxon>
        <taxon>Senticaudata</taxon>
        <taxon>Talitrida</taxon>
        <taxon>Talitroidea</taxon>
        <taxon>Hyalellidae</taxon>
        <taxon>Hyalella</taxon>
    </lineage>
</organism>
<keyword evidence="1" id="KW-1185">Reference proteome</keyword>
<reference evidence="2" key="1">
    <citation type="submission" date="2025-08" db="UniProtKB">
        <authorList>
            <consortium name="RefSeq"/>
        </authorList>
    </citation>
    <scope>IDENTIFICATION</scope>
</reference>
<dbReference type="Proteomes" id="UP000694843">
    <property type="component" value="Unplaced"/>
</dbReference>
<dbReference type="GeneID" id="108665521"/>
<dbReference type="AlphaFoldDB" id="A0A8B7N3F7"/>
<dbReference type="InterPro" id="IPR029063">
    <property type="entry name" value="SAM-dependent_MTases_sf"/>
</dbReference>